<proteinExistence type="predicted"/>
<evidence type="ECO:0000256" key="1">
    <source>
        <dbReference type="SAM" id="MobiDB-lite"/>
    </source>
</evidence>
<organism evidence="2 3">
    <name type="scientific">Lactuca virosa</name>
    <dbReference type="NCBI Taxonomy" id="75947"/>
    <lineage>
        <taxon>Eukaryota</taxon>
        <taxon>Viridiplantae</taxon>
        <taxon>Streptophyta</taxon>
        <taxon>Embryophyta</taxon>
        <taxon>Tracheophyta</taxon>
        <taxon>Spermatophyta</taxon>
        <taxon>Magnoliopsida</taxon>
        <taxon>eudicotyledons</taxon>
        <taxon>Gunneridae</taxon>
        <taxon>Pentapetalae</taxon>
        <taxon>asterids</taxon>
        <taxon>campanulids</taxon>
        <taxon>Asterales</taxon>
        <taxon>Asteraceae</taxon>
        <taxon>Cichorioideae</taxon>
        <taxon>Cichorieae</taxon>
        <taxon>Lactucinae</taxon>
        <taxon>Lactuca</taxon>
    </lineage>
</organism>
<evidence type="ECO:0000313" key="2">
    <source>
        <dbReference type="EMBL" id="CAH1431007.1"/>
    </source>
</evidence>
<feature type="compositionally biased region" description="Acidic residues" evidence="1">
    <location>
        <begin position="197"/>
        <end position="213"/>
    </location>
</feature>
<dbReference type="Proteomes" id="UP001157418">
    <property type="component" value="Unassembled WGS sequence"/>
</dbReference>
<name>A0AAU9MWM0_9ASTR</name>
<gene>
    <name evidence="2" type="ORF">LVIROSA_LOCUS17740</name>
</gene>
<reference evidence="2 3" key="1">
    <citation type="submission" date="2022-01" db="EMBL/GenBank/DDBJ databases">
        <authorList>
            <person name="Xiong W."/>
            <person name="Schranz E."/>
        </authorList>
    </citation>
    <scope>NUCLEOTIDE SEQUENCE [LARGE SCALE GENOMIC DNA]</scope>
</reference>
<feature type="compositionally biased region" description="Basic and acidic residues" evidence="1">
    <location>
        <begin position="181"/>
        <end position="196"/>
    </location>
</feature>
<evidence type="ECO:0000313" key="3">
    <source>
        <dbReference type="Proteomes" id="UP001157418"/>
    </source>
</evidence>
<accession>A0AAU9MWM0</accession>
<comment type="caution">
    <text evidence="2">The sequence shown here is derived from an EMBL/GenBank/DDBJ whole genome shotgun (WGS) entry which is preliminary data.</text>
</comment>
<keyword evidence="3" id="KW-1185">Reference proteome</keyword>
<protein>
    <submittedName>
        <fullName evidence="2">Uncharacterized protein</fullName>
    </submittedName>
</protein>
<sequence length="213" mass="23809">MENFQTTFNSNTTSANEALKSLGSLFKTEKTKIEEIRTGLKTDHASFQATISSQLSQLKDELVKESNLKDSLAFKSEEAKVLSTNLEASEKQVHDLLSERAVMRIYITDVTGMLSDIIETRDSMITITMRKHLADKLRTVFAMLHCLEGVSNQTFNPKQGGESMAGGSRKEGPTAPVKPIVKNELKGKEKLCRDDPIIDNEDEEELAEDELKR</sequence>
<dbReference type="EMBL" id="CAKMRJ010003334">
    <property type="protein sequence ID" value="CAH1431007.1"/>
    <property type="molecule type" value="Genomic_DNA"/>
</dbReference>
<feature type="region of interest" description="Disordered" evidence="1">
    <location>
        <begin position="153"/>
        <end position="213"/>
    </location>
</feature>
<dbReference type="AlphaFoldDB" id="A0AAU9MWM0"/>